<keyword evidence="5" id="KW-0521">NADP</keyword>
<dbReference type="EMBL" id="CAJNOT010004789">
    <property type="protein sequence ID" value="CAF1445193.1"/>
    <property type="molecule type" value="Genomic_DNA"/>
</dbReference>
<dbReference type="PANTHER" id="PTHR23023">
    <property type="entry name" value="DIMETHYLANILINE MONOOXYGENASE"/>
    <property type="match status" value="1"/>
</dbReference>
<gene>
    <name evidence="10" type="ORF">JBS370_LOCUS29294</name>
    <name evidence="9" type="ORF">ZHD862_LOCUS35011</name>
</gene>
<evidence type="ECO:0000256" key="8">
    <source>
        <dbReference type="RuleBase" id="RU361177"/>
    </source>
</evidence>
<dbReference type="InterPro" id="IPR050346">
    <property type="entry name" value="FMO-like"/>
</dbReference>
<keyword evidence="4 8" id="KW-0274">FAD</keyword>
<accession>A0A815P7H3</accession>
<dbReference type="FunFam" id="3.50.50.60:FF:000138">
    <property type="entry name" value="Flavin-containing monooxygenase"/>
    <property type="match status" value="1"/>
</dbReference>
<protein>
    <recommendedName>
        <fullName evidence="8">Flavin-containing monooxygenase</fullName>
        <ecNumber evidence="8">1.-.-.-</ecNumber>
    </recommendedName>
</protein>
<dbReference type="InterPro" id="IPR020946">
    <property type="entry name" value="Flavin_mOase-like"/>
</dbReference>
<name>A0A815P7H3_9BILA</name>
<comment type="cofactor">
    <cofactor evidence="1 8">
        <name>FAD</name>
        <dbReference type="ChEBI" id="CHEBI:57692"/>
    </cofactor>
</comment>
<dbReference type="EMBL" id="CAJOBD010006238">
    <property type="protein sequence ID" value="CAF4055665.1"/>
    <property type="molecule type" value="Genomic_DNA"/>
</dbReference>
<evidence type="ECO:0000313" key="11">
    <source>
        <dbReference type="Proteomes" id="UP000663864"/>
    </source>
</evidence>
<evidence type="ECO:0000256" key="1">
    <source>
        <dbReference type="ARBA" id="ARBA00001974"/>
    </source>
</evidence>
<organism evidence="9 11">
    <name type="scientific">Rotaria sordida</name>
    <dbReference type="NCBI Taxonomy" id="392033"/>
    <lineage>
        <taxon>Eukaryota</taxon>
        <taxon>Metazoa</taxon>
        <taxon>Spiralia</taxon>
        <taxon>Gnathifera</taxon>
        <taxon>Rotifera</taxon>
        <taxon>Eurotatoria</taxon>
        <taxon>Bdelloidea</taxon>
        <taxon>Philodinida</taxon>
        <taxon>Philodinidae</taxon>
        <taxon>Rotaria</taxon>
    </lineage>
</organism>
<sequence>MYSSTRIAICGAGPSGLSQLHAFESARQNGSQIPEIVCFEKQNDLGGQWNYTWRTGFDEYSEPVHSSMYHNLWTNLPRECSEYVDYPFDEHFGQPFPLFPPRSIFYDYIRSYAEKNNVRQYIQFNTVVQWISYTENKQKFHVQMKDLKKDKVRSEEFDYVIIATGHFSTPNIPYVDGIETFHGHILHSHDFRFAQDFIDKHVLLIGNGFSAEDISLQLYKYGAKSVTLSYRTKPKDFKWPDKIKEVPLVVKIDNEIVYFNDGSSETVHAIIFCTGYLYYFPFLDDNLRLKLSSNCFYPPNLYKTIFWLNQPRLLYLGMQPWYARDVILGKIILPSTKDEMESDIAEWQKKEKGIQNFTDYVNFQREIVLDLINATDYPRFDIHRMNQLLFECMKTRFENMLTYREKTYASVLTNTMTKPHHTPWLNEMDDRLENFIQK</sequence>
<evidence type="ECO:0000256" key="5">
    <source>
        <dbReference type="ARBA" id="ARBA00022857"/>
    </source>
</evidence>
<dbReference type="Pfam" id="PF00743">
    <property type="entry name" value="FMO-like"/>
    <property type="match status" value="2"/>
</dbReference>
<evidence type="ECO:0000313" key="9">
    <source>
        <dbReference type="EMBL" id="CAF1445193.1"/>
    </source>
</evidence>
<dbReference type="Gene3D" id="3.50.50.60">
    <property type="entry name" value="FAD/NAD(P)-binding domain"/>
    <property type="match status" value="2"/>
</dbReference>
<evidence type="ECO:0000256" key="4">
    <source>
        <dbReference type="ARBA" id="ARBA00022827"/>
    </source>
</evidence>
<dbReference type="GO" id="GO:0004499">
    <property type="term" value="F:N,N-dimethylaniline monooxygenase activity"/>
    <property type="evidence" value="ECO:0007669"/>
    <property type="project" value="InterPro"/>
</dbReference>
<keyword evidence="6 8" id="KW-0560">Oxidoreductase</keyword>
<dbReference type="SUPFAM" id="SSF51905">
    <property type="entry name" value="FAD/NAD(P)-binding domain"/>
    <property type="match status" value="1"/>
</dbReference>
<dbReference type="GO" id="GO:0050661">
    <property type="term" value="F:NADP binding"/>
    <property type="evidence" value="ECO:0007669"/>
    <property type="project" value="InterPro"/>
</dbReference>
<proteinExistence type="inferred from homology"/>
<comment type="similarity">
    <text evidence="2 8">Belongs to the FMO family.</text>
</comment>
<keyword evidence="3 8" id="KW-0285">Flavoprotein</keyword>
<evidence type="ECO:0000256" key="2">
    <source>
        <dbReference type="ARBA" id="ARBA00009183"/>
    </source>
</evidence>
<dbReference type="Proteomes" id="UP000663864">
    <property type="component" value="Unassembled WGS sequence"/>
</dbReference>
<dbReference type="GO" id="GO:0050660">
    <property type="term" value="F:flavin adenine dinucleotide binding"/>
    <property type="evidence" value="ECO:0007669"/>
    <property type="project" value="InterPro"/>
</dbReference>
<evidence type="ECO:0000256" key="6">
    <source>
        <dbReference type="ARBA" id="ARBA00023002"/>
    </source>
</evidence>
<comment type="caution">
    <text evidence="9">The sequence shown here is derived from an EMBL/GenBank/DDBJ whole genome shotgun (WGS) entry which is preliminary data.</text>
</comment>
<dbReference type="AlphaFoldDB" id="A0A815P7H3"/>
<keyword evidence="7 8" id="KW-0503">Monooxygenase</keyword>
<dbReference type="Proteomes" id="UP000663836">
    <property type="component" value="Unassembled WGS sequence"/>
</dbReference>
<evidence type="ECO:0000313" key="10">
    <source>
        <dbReference type="EMBL" id="CAF4055665.1"/>
    </source>
</evidence>
<evidence type="ECO:0000256" key="3">
    <source>
        <dbReference type="ARBA" id="ARBA00022630"/>
    </source>
</evidence>
<dbReference type="EC" id="1.-.-.-" evidence="8"/>
<dbReference type="InterPro" id="IPR036188">
    <property type="entry name" value="FAD/NAD-bd_sf"/>
</dbReference>
<evidence type="ECO:0000256" key="7">
    <source>
        <dbReference type="ARBA" id="ARBA00023033"/>
    </source>
</evidence>
<reference evidence="9" key="1">
    <citation type="submission" date="2021-02" db="EMBL/GenBank/DDBJ databases">
        <authorList>
            <person name="Nowell W R."/>
        </authorList>
    </citation>
    <scope>NUCLEOTIDE SEQUENCE</scope>
</reference>